<evidence type="ECO:0000313" key="4">
    <source>
        <dbReference type="Proteomes" id="UP000663870"/>
    </source>
</evidence>
<dbReference type="Proteomes" id="UP000663854">
    <property type="component" value="Unassembled WGS sequence"/>
</dbReference>
<reference evidence="1" key="1">
    <citation type="submission" date="2021-02" db="EMBL/GenBank/DDBJ databases">
        <authorList>
            <person name="Nowell W R."/>
        </authorList>
    </citation>
    <scope>NUCLEOTIDE SEQUENCE</scope>
</reference>
<gene>
    <name evidence="2" type="ORF">JXQ802_LOCUS53721</name>
    <name evidence="1" type="ORF">PYM288_LOCUS37319</name>
</gene>
<feature type="non-terminal residue" evidence="1">
    <location>
        <position position="1"/>
    </location>
</feature>
<accession>A0A815R0P0</accession>
<dbReference type="EMBL" id="CAJNOL010009666">
    <property type="protein sequence ID" value="CAF1644807.1"/>
    <property type="molecule type" value="Genomic_DNA"/>
</dbReference>
<proteinExistence type="predicted"/>
<dbReference type="EMBL" id="CAJNOH010007996">
    <property type="protein sequence ID" value="CAF1470482.1"/>
    <property type="molecule type" value="Genomic_DNA"/>
</dbReference>
<keyword evidence="4" id="KW-1185">Reference proteome</keyword>
<evidence type="ECO:0000313" key="2">
    <source>
        <dbReference type="EMBL" id="CAF1644807.1"/>
    </source>
</evidence>
<evidence type="ECO:0000313" key="1">
    <source>
        <dbReference type="EMBL" id="CAF1470482.1"/>
    </source>
</evidence>
<protein>
    <submittedName>
        <fullName evidence="1">Uncharacterized protein</fullName>
    </submittedName>
</protein>
<name>A0A815R0P0_9BILA</name>
<sequence length="25" mass="2807">LIELQTGPVTLNASSLHLYLDMTNY</sequence>
<evidence type="ECO:0000313" key="3">
    <source>
        <dbReference type="Proteomes" id="UP000663854"/>
    </source>
</evidence>
<comment type="caution">
    <text evidence="1">The sequence shown here is derived from an EMBL/GenBank/DDBJ whole genome shotgun (WGS) entry which is preliminary data.</text>
</comment>
<dbReference type="AlphaFoldDB" id="A0A815R0P0"/>
<organism evidence="1 3">
    <name type="scientific">Rotaria sordida</name>
    <dbReference type="NCBI Taxonomy" id="392033"/>
    <lineage>
        <taxon>Eukaryota</taxon>
        <taxon>Metazoa</taxon>
        <taxon>Spiralia</taxon>
        <taxon>Gnathifera</taxon>
        <taxon>Rotifera</taxon>
        <taxon>Eurotatoria</taxon>
        <taxon>Bdelloidea</taxon>
        <taxon>Philodinida</taxon>
        <taxon>Philodinidae</taxon>
        <taxon>Rotaria</taxon>
    </lineage>
</organism>
<dbReference type="Proteomes" id="UP000663870">
    <property type="component" value="Unassembled WGS sequence"/>
</dbReference>